<accession>A0A3E0K5Q1</accession>
<evidence type="ECO:0000259" key="1">
    <source>
        <dbReference type="PROSITE" id="PS51186"/>
    </source>
</evidence>
<dbReference type="GO" id="GO:0008999">
    <property type="term" value="F:protein-N-terminal-alanine acetyltransferase activity"/>
    <property type="evidence" value="ECO:0007669"/>
    <property type="project" value="TreeGrafter"/>
</dbReference>
<gene>
    <name evidence="2" type="ORF">C6P37_06805</name>
</gene>
<sequence length="195" mass="23091">MFRLRVDEEILLRSPEKRDAKPIFALIDQSRDYLREWLPWLDSTRRLDDTVAFIRSAEEEFSRKKSLTACILYKGEIAGIISYNYFDWYNRTTSIGYWLGESFQGKGIMTRAVAALTDFAFRELKLNRVEIRAATGNKKSRAIPERLGFQREGCLRQAEWLYDHYVDLVVYGMLAEEWEEKKRERIEKEGRGRKS</sequence>
<protein>
    <submittedName>
        <fullName evidence="2">N-acetyltransferase</fullName>
    </submittedName>
</protein>
<dbReference type="Proteomes" id="UP000257014">
    <property type="component" value="Unassembled WGS sequence"/>
</dbReference>
<name>A0A3E0K5Q1_9BACI</name>
<dbReference type="RefSeq" id="WP_040369204.1">
    <property type="nucleotide sequence ID" value="NZ_JBAIZG010000043.1"/>
</dbReference>
<dbReference type="PANTHER" id="PTHR43441:SF12">
    <property type="entry name" value="RIBOSOMAL N-ACETYLTRANSFERASE YDAF-RELATED"/>
    <property type="match status" value="1"/>
</dbReference>
<dbReference type="InterPro" id="IPR016181">
    <property type="entry name" value="Acyl_CoA_acyltransferase"/>
</dbReference>
<dbReference type="AlphaFoldDB" id="A0A3E0K5Q1"/>
<evidence type="ECO:0000313" key="3">
    <source>
        <dbReference type="Proteomes" id="UP000257014"/>
    </source>
</evidence>
<comment type="caution">
    <text evidence="2">The sequence shown here is derived from an EMBL/GenBank/DDBJ whole genome shotgun (WGS) entry which is preliminary data.</text>
</comment>
<dbReference type="GO" id="GO:0005737">
    <property type="term" value="C:cytoplasm"/>
    <property type="evidence" value="ECO:0007669"/>
    <property type="project" value="TreeGrafter"/>
</dbReference>
<dbReference type="InterPro" id="IPR051908">
    <property type="entry name" value="Ribosomal_N-acetyltransferase"/>
</dbReference>
<dbReference type="InterPro" id="IPR000182">
    <property type="entry name" value="GNAT_dom"/>
</dbReference>
<dbReference type="PROSITE" id="PS51186">
    <property type="entry name" value="GNAT"/>
    <property type="match status" value="1"/>
</dbReference>
<keyword evidence="2" id="KW-0808">Transferase</keyword>
<reference evidence="2 3" key="1">
    <citation type="submission" date="2018-03" db="EMBL/GenBank/DDBJ databases">
        <authorList>
            <person name="Keele B.F."/>
        </authorList>
    </citation>
    <scope>NUCLEOTIDE SEQUENCE [LARGE SCALE GENOMIC DNA]</scope>
    <source>
        <strain evidence="2">ZCTH4_d</strain>
    </source>
</reference>
<feature type="domain" description="N-acetyltransferase" evidence="1">
    <location>
        <begin position="10"/>
        <end position="176"/>
    </location>
</feature>
<dbReference type="PANTHER" id="PTHR43441">
    <property type="entry name" value="RIBOSOMAL-PROTEIN-SERINE ACETYLTRANSFERASE"/>
    <property type="match status" value="1"/>
</dbReference>
<proteinExistence type="predicted"/>
<evidence type="ECO:0000313" key="2">
    <source>
        <dbReference type="EMBL" id="REJ28956.1"/>
    </source>
</evidence>
<organism evidence="2 3">
    <name type="scientific">Caldibacillus debilis</name>
    <dbReference type="NCBI Taxonomy" id="301148"/>
    <lineage>
        <taxon>Bacteria</taxon>
        <taxon>Bacillati</taxon>
        <taxon>Bacillota</taxon>
        <taxon>Bacilli</taxon>
        <taxon>Bacillales</taxon>
        <taxon>Bacillaceae</taxon>
        <taxon>Caldibacillus</taxon>
    </lineage>
</organism>
<dbReference type="GO" id="GO:1990189">
    <property type="term" value="F:protein N-terminal-serine acetyltransferase activity"/>
    <property type="evidence" value="ECO:0007669"/>
    <property type="project" value="TreeGrafter"/>
</dbReference>
<dbReference type="Gene3D" id="3.40.630.30">
    <property type="match status" value="1"/>
</dbReference>
<dbReference type="EMBL" id="QEWE01000015">
    <property type="protein sequence ID" value="REJ28956.1"/>
    <property type="molecule type" value="Genomic_DNA"/>
</dbReference>
<dbReference type="Pfam" id="PF13302">
    <property type="entry name" value="Acetyltransf_3"/>
    <property type="match status" value="1"/>
</dbReference>
<dbReference type="SUPFAM" id="SSF55729">
    <property type="entry name" value="Acyl-CoA N-acyltransferases (Nat)"/>
    <property type="match status" value="1"/>
</dbReference>